<evidence type="ECO:0000313" key="2">
    <source>
        <dbReference type="Proteomes" id="UP000805193"/>
    </source>
</evidence>
<sequence length="1417" mass="159078">MAKGSLKSRIEGNSLDLSLSELTEPPVKELAELPKATRLDLSCNKIASLPDAFCSLVHLKEVDLSKNRLKELPANFGRLNNIQRLDLYANNLTTLPLSMCRMKNLRWLDLKDNPLEPRLKAVAGDCLDEKQCQQCAKKVVEYLQAQASEVEREKQKKLKAQREQEAILKAKQEKEAEKQRLEKKAEREKKKAEQRLKREQQQLQKLQKEDISSQQRQSNAKSGPKQTKGRDAGGTKRGGSCSALLKMLLLVLFMAISLFSAAVAFSFYKHKYPLSWPYLQEVVENHWHVVHERKQACMKTLARTSEDYSRVFRNVKTDVVAAVLVPFCLNPRGEPSVLLTLRSRKLSRHGGIISFPGGIADTTDASDVSTALRETQEELGLPPTDVDVWGSMNALPSLGSKILVTPVVGYVRSSSSPAFVDELVVNMDEVESVLVPTLKSLCDPEGWEYTQWTHPGVPGYVSPVFKLDGRDDRVWGLTARILHLALGALVPESYSREYPPKLLNLKEGPAESRAGQQLRSSNLERSFRAPAMASGAKQKRSPGEADNKIGGTSGSKRFRKISACEDDDSRLSSSKCAAPPPMSKIYNSSYRNNKPAELFRKDLISAMKLADSEPLEAETYWPILDTWKQEWERGVQVPVNPDHLPQPLVRVLKKRNRSADFKLPPKRFLRCTHDEFFSNNLHVLTNVSLQAEKTCRYDLDAMDQHWLRIFNDERKAYGLEPLSELAMETLMEDFETQCFEKLQREIRTEQGLGIEYDEDVVCDVCRSPDSEEGNEMVFCDQCDLCVHQACYGITRIPEGSWVCRPCALGIRPPCVLCPARGGAMKSTRSGSKWAHVSCALWVPEVSIGCVEKMEPITKISEIPASRWALTCCLCHERMGACIQCSVKACKRAYHVTCAFENSLEMKAIIDENPEDGVKLRSFCPKHSKKTHRKEALSDNSTDPDNRKMATRGSEHAPIRREIEMTSEEKDSARLAKIQAIEAEFYKHVSTKETAEATTADPVVIDFVFNYWKLKRKANHDKPLLTPLKEETDRLDKLEENSLYSRVKMFVHLRQDLERVRKSLTATPTRLPNPYAKQYVNGLRSRRLSAMLTEGLANEGTAEVVKLEAEAEAAGVAEAAKPTLPTTRCLRNGEVGLQTPSAEMKEEAAESPKTAPSDAAELEPSEEKKPEESTGRRFRNRIENLTGRTRNNHHQPKRLEPPPQPPRLVEEHGDTVRCTRSSSHKPEEPTPRERVVSEQTDPKGSNAEKRAGTDENTPKKRVDHREDVLKGVLRVEPVSPLPPPPRSSPLGGYRIPKKARTPNGVFVQDRRGSSPVSPLHEVPSHCYAAGSDCYTRGQLRHSRRGEAAWERSHLSSLRPVLHRDGAGHAERWNRELDFGASSGGSTAAPPADWGSKSEVKENGSRYSMRFRPKCGKES</sequence>
<organism evidence="1 2">
    <name type="scientific">Ixodes persulcatus</name>
    <name type="common">Taiga tick</name>
    <dbReference type="NCBI Taxonomy" id="34615"/>
    <lineage>
        <taxon>Eukaryota</taxon>
        <taxon>Metazoa</taxon>
        <taxon>Ecdysozoa</taxon>
        <taxon>Arthropoda</taxon>
        <taxon>Chelicerata</taxon>
        <taxon>Arachnida</taxon>
        <taxon>Acari</taxon>
        <taxon>Parasitiformes</taxon>
        <taxon>Ixodida</taxon>
        <taxon>Ixodoidea</taxon>
        <taxon>Ixodidae</taxon>
        <taxon>Ixodinae</taxon>
        <taxon>Ixodes</taxon>
    </lineage>
</organism>
<accession>A0AC60QJ27</accession>
<gene>
    <name evidence="1" type="ORF">HPB47_019927</name>
</gene>
<keyword evidence="2" id="KW-1185">Reference proteome</keyword>
<dbReference type="Proteomes" id="UP000805193">
    <property type="component" value="Unassembled WGS sequence"/>
</dbReference>
<dbReference type="EMBL" id="JABSTQ010009061">
    <property type="protein sequence ID" value="KAG0433441.1"/>
    <property type="molecule type" value="Genomic_DNA"/>
</dbReference>
<proteinExistence type="predicted"/>
<name>A0AC60QJ27_IXOPE</name>
<comment type="caution">
    <text evidence="1">The sequence shown here is derived from an EMBL/GenBank/DDBJ whole genome shotgun (WGS) entry which is preliminary data.</text>
</comment>
<protein>
    <submittedName>
        <fullName evidence="1">Uncharacterized protein</fullName>
    </submittedName>
</protein>
<reference evidence="1 2" key="1">
    <citation type="journal article" date="2020" name="Cell">
        <title>Large-Scale Comparative Analyses of Tick Genomes Elucidate Their Genetic Diversity and Vector Capacities.</title>
        <authorList>
            <consortium name="Tick Genome and Microbiome Consortium (TIGMIC)"/>
            <person name="Jia N."/>
            <person name="Wang J."/>
            <person name="Shi W."/>
            <person name="Du L."/>
            <person name="Sun Y."/>
            <person name="Zhan W."/>
            <person name="Jiang J.F."/>
            <person name="Wang Q."/>
            <person name="Zhang B."/>
            <person name="Ji P."/>
            <person name="Bell-Sakyi L."/>
            <person name="Cui X.M."/>
            <person name="Yuan T.T."/>
            <person name="Jiang B.G."/>
            <person name="Yang W.F."/>
            <person name="Lam T.T."/>
            <person name="Chang Q.C."/>
            <person name="Ding S.J."/>
            <person name="Wang X.J."/>
            <person name="Zhu J.G."/>
            <person name="Ruan X.D."/>
            <person name="Zhao L."/>
            <person name="Wei J.T."/>
            <person name="Ye R.Z."/>
            <person name="Que T.C."/>
            <person name="Du C.H."/>
            <person name="Zhou Y.H."/>
            <person name="Cheng J.X."/>
            <person name="Dai P.F."/>
            <person name="Guo W.B."/>
            <person name="Han X.H."/>
            <person name="Huang E.J."/>
            <person name="Li L.F."/>
            <person name="Wei W."/>
            <person name="Gao Y.C."/>
            <person name="Liu J.Z."/>
            <person name="Shao H.Z."/>
            <person name="Wang X."/>
            <person name="Wang C.C."/>
            <person name="Yang T.C."/>
            <person name="Huo Q.B."/>
            <person name="Li W."/>
            <person name="Chen H.Y."/>
            <person name="Chen S.E."/>
            <person name="Zhou L.G."/>
            <person name="Ni X.B."/>
            <person name="Tian J.H."/>
            <person name="Sheng Y."/>
            <person name="Liu T."/>
            <person name="Pan Y.S."/>
            <person name="Xia L.Y."/>
            <person name="Li J."/>
            <person name="Zhao F."/>
            <person name="Cao W.C."/>
        </authorList>
    </citation>
    <scope>NUCLEOTIDE SEQUENCE [LARGE SCALE GENOMIC DNA]</scope>
    <source>
        <strain evidence="1">Iper-2018</strain>
    </source>
</reference>
<evidence type="ECO:0000313" key="1">
    <source>
        <dbReference type="EMBL" id="KAG0433441.1"/>
    </source>
</evidence>